<feature type="transmembrane region" description="Helical" evidence="2">
    <location>
        <begin position="182"/>
        <end position="200"/>
    </location>
</feature>
<keyword evidence="2" id="KW-0472">Membrane</keyword>
<dbReference type="RefSeq" id="WP_239675103.1">
    <property type="nucleotide sequence ID" value="NZ_CP070499.1"/>
</dbReference>
<evidence type="ECO:0000256" key="2">
    <source>
        <dbReference type="SAM" id="Phobius"/>
    </source>
</evidence>
<feature type="transmembrane region" description="Helical" evidence="2">
    <location>
        <begin position="220"/>
        <end position="240"/>
    </location>
</feature>
<feature type="transmembrane region" description="Helical" evidence="2">
    <location>
        <begin position="260"/>
        <end position="287"/>
    </location>
</feature>
<dbReference type="EMBL" id="CP070499">
    <property type="protein sequence ID" value="QSB13042.1"/>
    <property type="molecule type" value="Genomic_DNA"/>
</dbReference>
<proteinExistence type="predicted"/>
<feature type="transmembrane region" description="Helical" evidence="2">
    <location>
        <begin position="89"/>
        <end position="111"/>
    </location>
</feature>
<accession>A0A895Y9V7</accession>
<dbReference type="Pfam" id="PF01569">
    <property type="entry name" value="PAP2"/>
    <property type="match status" value="1"/>
</dbReference>
<feature type="transmembrane region" description="Helical" evidence="2">
    <location>
        <begin position="155"/>
        <end position="176"/>
    </location>
</feature>
<keyword evidence="5" id="KW-1185">Reference proteome</keyword>
<evidence type="ECO:0000313" key="4">
    <source>
        <dbReference type="EMBL" id="QSB13042.1"/>
    </source>
</evidence>
<dbReference type="InterPro" id="IPR036938">
    <property type="entry name" value="PAP2/HPO_sf"/>
</dbReference>
<feature type="transmembrane region" description="Helical" evidence="2">
    <location>
        <begin position="131"/>
        <end position="148"/>
    </location>
</feature>
<evidence type="ECO:0000256" key="1">
    <source>
        <dbReference type="SAM" id="MobiDB-lite"/>
    </source>
</evidence>
<dbReference type="AlphaFoldDB" id="A0A895Y9V7"/>
<evidence type="ECO:0000259" key="3">
    <source>
        <dbReference type="SMART" id="SM00014"/>
    </source>
</evidence>
<dbReference type="KEGG" id="nhy:JQS43_15445"/>
<dbReference type="Gene3D" id="1.20.144.10">
    <property type="entry name" value="Phosphatidic acid phosphatase type 2/haloperoxidase"/>
    <property type="match status" value="1"/>
</dbReference>
<reference evidence="4" key="1">
    <citation type="submission" date="2021-02" db="EMBL/GenBank/DDBJ databases">
        <title>Natrosporangium hydrolyticum gen. nov., sp. nov, a haloalkaliphilic actinobacterium from a soda solonchak soil.</title>
        <authorList>
            <person name="Sorokin D.Y."/>
            <person name="Khijniak T.V."/>
            <person name="Zakharycheva A.P."/>
            <person name="Boueva O.V."/>
            <person name="Ariskina E.V."/>
            <person name="Hahnke R.L."/>
            <person name="Bunk B."/>
            <person name="Sproer C."/>
            <person name="Schumann P."/>
            <person name="Evtushenko L.I."/>
            <person name="Kublanov I.V."/>
        </authorList>
    </citation>
    <scope>NUCLEOTIDE SEQUENCE</scope>
    <source>
        <strain evidence="4">DSM 106523</strain>
    </source>
</reference>
<gene>
    <name evidence="4" type="ORF">JQS43_15445</name>
</gene>
<dbReference type="SMART" id="SM00014">
    <property type="entry name" value="acidPPc"/>
    <property type="match status" value="1"/>
</dbReference>
<evidence type="ECO:0000313" key="5">
    <source>
        <dbReference type="Proteomes" id="UP000662857"/>
    </source>
</evidence>
<feature type="transmembrane region" description="Helical" evidence="2">
    <location>
        <begin position="60"/>
        <end position="82"/>
    </location>
</feature>
<keyword evidence="2" id="KW-0812">Transmembrane</keyword>
<dbReference type="InterPro" id="IPR000326">
    <property type="entry name" value="PAP2/HPO"/>
</dbReference>
<name>A0A895Y9V7_9ACTN</name>
<protein>
    <submittedName>
        <fullName evidence="4">Phosphatase PAP2 family protein</fullName>
    </submittedName>
</protein>
<feature type="region of interest" description="Disordered" evidence="1">
    <location>
        <begin position="292"/>
        <end position="324"/>
    </location>
</feature>
<dbReference type="SUPFAM" id="SSF48317">
    <property type="entry name" value="Acid phosphatase/Vanadium-dependent haloperoxidase"/>
    <property type="match status" value="1"/>
</dbReference>
<feature type="domain" description="Phosphatidic acid phosphatase type 2/haloperoxidase" evidence="3">
    <location>
        <begin position="87"/>
        <end position="197"/>
    </location>
</feature>
<organism evidence="4 5">
    <name type="scientific">Natronosporangium hydrolyticum</name>
    <dbReference type="NCBI Taxonomy" id="2811111"/>
    <lineage>
        <taxon>Bacteria</taxon>
        <taxon>Bacillati</taxon>
        <taxon>Actinomycetota</taxon>
        <taxon>Actinomycetes</taxon>
        <taxon>Micromonosporales</taxon>
        <taxon>Micromonosporaceae</taxon>
        <taxon>Natronosporangium</taxon>
    </lineage>
</organism>
<sequence length="324" mass="33138">MRRLTWGLAAWLLLLVAAQVAAFELIRRVFVATRRGQLLDTVALNGNSIGQEHIDEVVDVVLSAMTVLSLAAATIVIGFIALMRRRVALAAAATLLIIGANLTTQVLKYAIERPEFGVDLERVGAGNSLPSGHTTVAASVAVALVLVLPPAVRGVAGLIGGAYAGLAGVATLSAGWHRPSDAVASFLVVGVWAAVAGLVLAIAHHQDRAAGPSPGHRKPLLTLLLVGLVLLAGAGGMMFLTARELAAQPAWYDQQLLFTAYAGGAAGIVGAASLMMALVLASVHVAVPPRNGSVSVRQGARSEPPTTESAAHEGSPRVASVAAP</sequence>
<dbReference type="Proteomes" id="UP000662857">
    <property type="component" value="Chromosome"/>
</dbReference>
<keyword evidence="2" id="KW-1133">Transmembrane helix</keyword>